<gene>
    <name evidence="1" type="ORF">PVK06_020305</name>
</gene>
<dbReference type="Proteomes" id="UP001358586">
    <property type="component" value="Chromosome 6"/>
</dbReference>
<sequence length="87" mass="10014">MRKNRMENNIPRLLDWIYPFPLILHLDLLIRSGFASVFTLAHPREAQATIATSFKIGVVTLDWTTHSWLALIRKLSTAVTILNAIWN</sequence>
<evidence type="ECO:0000313" key="1">
    <source>
        <dbReference type="EMBL" id="KAK5825468.1"/>
    </source>
</evidence>
<name>A0ABR0PM61_GOSAR</name>
<protein>
    <submittedName>
        <fullName evidence="1">Uncharacterized protein</fullName>
    </submittedName>
</protein>
<dbReference type="EMBL" id="JARKNE010000006">
    <property type="protein sequence ID" value="KAK5825468.1"/>
    <property type="molecule type" value="Genomic_DNA"/>
</dbReference>
<accession>A0ABR0PM61</accession>
<keyword evidence="2" id="KW-1185">Reference proteome</keyword>
<evidence type="ECO:0000313" key="2">
    <source>
        <dbReference type="Proteomes" id="UP001358586"/>
    </source>
</evidence>
<reference evidence="1 2" key="1">
    <citation type="submission" date="2023-03" db="EMBL/GenBank/DDBJ databases">
        <title>WGS of Gossypium arboreum.</title>
        <authorList>
            <person name="Yu D."/>
        </authorList>
    </citation>
    <scope>NUCLEOTIDE SEQUENCE [LARGE SCALE GENOMIC DNA]</scope>
    <source>
        <tissue evidence="1">Leaf</tissue>
    </source>
</reference>
<organism evidence="1 2">
    <name type="scientific">Gossypium arboreum</name>
    <name type="common">Tree cotton</name>
    <name type="synonym">Gossypium nanking</name>
    <dbReference type="NCBI Taxonomy" id="29729"/>
    <lineage>
        <taxon>Eukaryota</taxon>
        <taxon>Viridiplantae</taxon>
        <taxon>Streptophyta</taxon>
        <taxon>Embryophyta</taxon>
        <taxon>Tracheophyta</taxon>
        <taxon>Spermatophyta</taxon>
        <taxon>Magnoliopsida</taxon>
        <taxon>eudicotyledons</taxon>
        <taxon>Gunneridae</taxon>
        <taxon>Pentapetalae</taxon>
        <taxon>rosids</taxon>
        <taxon>malvids</taxon>
        <taxon>Malvales</taxon>
        <taxon>Malvaceae</taxon>
        <taxon>Malvoideae</taxon>
        <taxon>Gossypium</taxon>
    </lineage>
</organism>
<comment type="caution">
    <text evidence="1">The sequence shown here is derived from an EMBL/GenBank/DDBJ whole genome shotgun (WGS) entry which is preliminary data.</text>
</comment>
<proteinExistence type="predicted"/>